<organism evidence="1 2">
    <name type="scientific">Rhizobium leguminosarum</name>
    <dbReference type="NCBI Taxonomy" id="384"/>
    <lineage>
        <taxon>Bacteria</taxon>
        <taxon>Pseudomonadati</taxon>
        <taxon>Pseudomonadota</taxon>
        <taxon>Alphaproteobacteria</taxon>
        <taxon>Hyphomicrobiales</taxon>
        <taxon>Rhizobiaceae</taxon>
        <taxon>Rhizobium/Agrobacterium group</taxon>
        <taxon>Rhizobium</taxon>
    </lineage>
</organism>
<dbReference type="Proteomes" id="UP000183050">
    <property type="component" value="Chromosome"/>
</dbReference>
<accession>A0A1L3ZAD7</accession>
<dbReference type="AlphaFoldDB" id="A0A1L3ZAD7"/>
<proteinExistence type="predicted"/>
<evidence type="ECO:0008006" key="3">
    <source>
        <dbReference type="Google" id="ProtNLM"/>
    </source>
</evidence>
<reference evidence="1 2" key="1">
    <citation type="submission" date="2016-11" db="EMBL/GenBank/DDBJ databases">
        <title>Rhizobium leguminosarum bv. viciae strain Vaf12 isolated from Vavilovia formosa root nodules from Russia, Dagestan.</title>
        <authorList>
            <person name="Kimeklis A."/>
        </authorList>
    </citation>
    <scope>NUCLEOTIDE SEQUENCE [LARGE SCALE GENOMIC DNA]</scope>
    <source>
        <strain evidence="1 2">Vaf-108</strain>
    </source>
</reference>
<gene>
    <name evidence="1" type="ORF">BMW22_13670</name>
</gene>
<evidence type="ECO:0000313" key="1">
    <source>
        <dbReference type="EMBL" id="API52520.1"/>
    </source>
</evidence>
<evidence type="ECO:0000313" key="2">
    <source>
        <dbReference type="Proteomes" id="UP000183050"/>
    </source>
</evidence>
<name>A0A1L3ZAD7_RHILE</name>
<dbReference type="EMBL" id="CP018228">
    <property type="protein sequence ID" value="API52520.1"/>
    <property type="molecule type" value="Genomic_DNA"/>
</dbReference>
<sequence length="92" mass="10280">MRPPKTQPLEIDPHLQARLGVLAEKQGASLADFAESVLRSYADEAERQISEQAEDEGRWQRYLETGASVPFETVRARLRGFAAEAARKADPQ</sequence>
<protein>
    <recommendedName>
        <fullName evidence="3">Toxin-antitoxin system HicB family antitoxin</fullName>
    </recommendedName>
</protein>